<feature type="transmembrane region" description="Helical" evidence="1">
    <location>
        <begin position="115"/>
        <end position="132"/>
    </location>
</feature>
<proteinExistence type="predicted"/>
<dbReference type="RefSeq" id="WP_206579720.1">
    <property type="nucleotide sequence ID" value="NZ_JAFKCT010000009.1"/>
</dbReference>
<feature type="transmembrane region" description="Helical" evidence="1">
    <location>
        <begin position="6"/>
        <end position="24"/>
    </location>
</feature>
<keyword evidence="1" id="KW-1133">Transmembrane helix</keyword>
<keyword evidence="1" id="KW-0812">Transmembrane</keyword>
<feature type="transmembrane region" description="Helical" evidence="1">
    <location>
        <begin position="204"/>
        <end position="226"/>
    </location>
</feature>
<evidence type="ECO:0000313" key="2">
    <source>
        <dbReference type="EMBL" id="MBN7812948.1"/>
    </source>
</evidence>
<organism evidence="2 3">
    <name type="scientific">Algoriphagus oliviformis</name>
    <dbReference type="NCBI Taxonomy" id="2811231"/>
    <lineage>
        <taxon>Bacteria</taxon>
        <taxon>Pseudomonadati</taxon>
        <taxon>Bacteroidota</taxon>
        <taxon>Cytophagia</taxon>
        <taxon>Cytophagales</taxon>
        <taxon>Cyclobacteriaceae</taxon>
        <taxon>Algoriphagus</taxon>
    </lineage>
</organism>
<accession>A0ABS3C751</accession>
<keyword evidence="3" id="KW-1185">Reference proteome</keyword>
<feature type="transmembrane region" description="Helical" evidence="1">
    <location>
        <begin position="448"/>
        <end position="465"/>
    </location>
</feature>
<feature type="transmembrane region" description="Helical" evidence="1">
    <location>
        <begin position="89"/>
        <end position="108"/>
    </location>
</feature>
<protein>
    <recommendedName>
        <fullName evidence="4">Glycosyltransferase RgtA/B/C/D-like domain-containing protein</fullName>
    </recommendedName>
</protein>
<evidence type="ECO:0008006" key="4">
    <source>
        <dbReference type="Google" id="ProtNLM"/>
    </source>
</evidence>
<evidence type="ECO:0000313" key="3">
    <source>
        <dbReference type="Proteomes" id="UP000664317"/>
    </source>
</evidence>
<gene>
    <name evidence="2" type="ORF">J0A68_18470</name>
</gene>
<feature type="transmembrane region" description="Helical" evidence="1">
    <location>
        <begin position="421"/>
        <end position="442"/>
    </location>
</feature>
<feature type="transmembrane region" description="Helical" evidence="1">
    <location>
        <begin position="65"/>
        <end position="83"/>
    </location>
</feature>
<reference evidence="2 3" key="1">
    <citation type="submission" date="2021-03" db="EMBL/GenBank/DDBJ databases">
        <title>novel species isolated from a fishpond in China.</title>
        <authorList>
            <person name="Lu H."/>
            <person name="Cai Z."/>
        </authorList>
    </citation>
    <scope>NUCLEOTIDE SEQUENCE [LARGE SCALE GENOMIC DNA]</scope>
    <source>
        <strain evidence="2 3">H41</strain>
    </source>
</reference>
<name>A0ABS3C751_9BACT</name>
<dbReference type="Proteomes" id="UP000664317">
    <property type="component" value="Unassembled WGS sequence"/>
</dbReference>
<dbReference type="EMBL" id="JAFKCT010000009">
    <property type="protein sequence ID" value="MBN7812948.1"/>
    <property type="molecule type" value="Genomic_DNA"/>
</dbReference>
<feature type="transmembrane region" description="Helical" evidence="1">
    <location>
        <begin position="172"/>
        <end position="198"/>
    </location>
</feature>
<comment type="caution">
    <text evidence="2">The sequence shown here is derived from an EMBL/GenBank/DDBJ whole genome shotgun (WGS) entry which is preliminary data.</text>
</comment>
<sequence length="483" mass="56950">MEKRILFLYFILALGIKLALFFILNQSKIFQFSGFIGELSGDSNGYLNPVDQLFETGVFYSAHRMPGYSLVYFFFSLFFNKVLSLNLLVIFQVAMSALSCVILAHLSYLISHKMWVFISTFILTLFSTYLTWYDGYVLTESLTASVLILLVYFVGIYFLVKRNWRWMLVAGLLYSWLVFLRPVFFPLSFLFFLLFFINKLNWRAFGFNVAIFISPFLFFDSLWILANCHWHKKFVPLQVSFLGPSQSNVFFEPAFRFIQTWGGNYQWWDPGAEIRYFGVGHDSLVYSDQDKIVFPKEIFTSEFTIDSLEVLRQELLALKLDSGFIIESEFDLRSKSIYRKFEDYSMSIKRENPKLYWFDSRLSLIHQFFFTTKIRNPFYNVDFPLRDQFIYIKSLAYIGTLVFGYISSVILLFFLKREPVLMLLTGIVWYVFLIHPIVLRVVENRYLLPSYPFLVLSIILGFYFVTNKYVFRKKQVDTSGAPA</sequence>
<feature type="transmembrane region" description="Helical" evidence="1">
    <location>
        <begin position="394"/>
        <end position="414"/>
    </location>
</feature>
<evidence type="ECO:0000256" key="1">
    <source>
        <dbReference type="SAM" id="Phobius"/>
    </source>
</evidence>
<feature type="transmembrane region" description="Helical" evidence="1">
    <location>
        <begin position="138"/>
        <end position="160"/>
    </location>
</feature>
<keyword evidence="1" id="KW-0472">Membrane</keyword>